<feature type="transmembrane region" description="Helical" evidence="1">
    <location>
        <begin position="223"/>
        <end position="240"/>
    </location>
</feature>
<feature type="transmembrane region" description="Helical" evidence="1">
    <location>
        <begin position="277"/>
        <end position="297"/>
    </location>
</feature>
<dbReference type="Proteomes" id="UP001501772">
    <property type="component" value="Unassembled WGS sequence"/>
</dbReference>
<keyword evidence="1" id="KW-0472">Membrane</keyword>
<dbReference type="InterPro" id="IPR002656">
    <property type="entry name" value="Acyl_transf_3_dom"/>
</dbReference>
<protein>
    <submittedName>
        <fullName evidence="3">Acyltransferase</fullName>
    </submittedName>
</protein>
<feature type="transmembrane region" description="Helical" evidence="1">
    <location>
        <begin position="160"/>
        <end position="179"/>
    </location>
</feature>
<dbReference type="GO" id="GO:0016746">
    <property type="term" value="F:acyltransferase activity"/>
    <property type="evidence" value="ECO:0007669"/>
    <property type="project" value="UniProtKB-KW"/>
</dbReference>
<evidence type="ECO:0000256" key="1">
    <source>
        <dbReference type="SAM" id="Phobius"/>
    </source>
</evidence>
<name>A0ABP8BAZ0_9SPHI</name>
<keyword evidence="3" id="KW-0808">Transferase</keyword>
<feature type="transmembrane region" description="Helical" evidence="1">
    <location>
        <begin position="62"/>
        <end position="80"/>
    </location>
</feature>
<evidence type="ECO:0000259" key="2">
    <source>
        <dbReference type="Pfam" id="PF01757"/>
    </source>
</evidence>
<gene>
    <name evidence="3" type="ORF">GCM10022289_16710</name>
</gene>
<feature type="domain" description="Acyltransferase 3" evidence="2">
    <location>
        <begin position="29"/>
        <end position="354"/>
    </location>
</feature>
<dbReference type="EMBL" id="BAABBY010000004">
    <property type="protein sequence ID" value="GAA4202250.1"/>
    <property type="molecule type" value="Genomic_DNA"/>
</dbReference>
<feature type="transmembrane region" description="Helical" evidence="1">
    <location>
        <begin position="334"/>
        <end position="355"/>
    </location>
</feature>
<feature type="transmembrane region" description="Helical" evidence="1">
    <location>
        <begin position="309"/>
        <end position="328"/>
    </location>
</feature>
<keyword evidence="1" id="KW-0812">Transmembrane</keyword>
<evidence type="ECO:0000313" key="3">
    <source>
        <dbReference type="EMBL" id="GAA4202250.1"/>
    </source>
</evidence>
<feature type="transmembrane region" description="Helical" evidence="1">
    <location>
        <begin position="247"/>
        <end position="265"/>
    </location>
</feature>
<accession>A0ABP8BAZ0</accession>
<keyword evidence="3" id="KW-0012">Acyltransferase</keyword>
<dbReference type="PANTHER" id="PTHR23028">
    <property type="entry name" value="ACETYLTRANSFERASE"/>
    <property type="match status" value="1"/>
</dbReference>
<evidence type="ECO:0000313" key="4">
    <source>
        <dbReference type="Proteomes" id="UP001501772"/>
    </source>
</evidence>
<organism evidence="3 4">
    <name type="scientific">Pedobacter jeongneungensis</name>
    <dbReference type="NCBI Taxonomy" id="947309"/>
    <lineage>
        <taxon>Bacteria</taxon>
        <taxon>Pseudomonadati</taxon>
        <taxon>Bacteroidota</taxon>
        <taxon>Sphingobacteriia</taxon>
        <taxon>Sphingobacteriales</taxon>
        <taxon>Sphingobacteriaceae</taxon>
        <taxon>Pedobacter</taxon>
    </lineage>
</organism>
<reference evidence="4" key="1">
    <citation type="journal article" date="2019" name="Int. J. Syst. Evol. Microbiol.">
        <title>The Global Catalogue of Microorganisms (GCM) 10K type strain sequencing project: providing services to taxonomists for standard genome sequencing and annotation.</title>
        <authorList>
            <consortium name="The Broad Institute Genomics Platform"/>
            <consortium name="The Broad Institute Genome Sequencing Center for Infectious Disease"/>
            <person name="Wu L."/>
            <person name="Ma J."/>
        </authorList>
    </citation>
    <scope>NUCLEOTIDE SEQUENCE [LARGE SCALE GENOMIC DNA]</scope>
    <source>
        <strain evidence="4">JCM 17626</strain>
    </source>
</reference>
<feature type="transmembrane region" description="Helical" evidence="1">
    <location>
        <begin position="129"/>
        <end position="148"/>
    </location>
</feature>
<feature type="transmembrane region" description="Helical" evidence="1">
    <location>
        <begin position="186"/>
        <end position="203"/>
    </location>
</feature>
<feature type="transmembrane region" description="Helical" evidence="1">
    <location>
        <begin position="100"/>
        <end position="117"/>
    </location>
</feature>
<comment type="caution">
    <text evidence="3">The sequence shown here is derived from an EMBL/GenBank/DDBJ whole genome shotgun (WGS) entry which is preliminary data.</text>
</comment>
<dbReference type="PANTHER" id="PTHR23028:SF134">
    <property type="entry name" value="PUTATIVE (AFU_ORTHOLOGUE AFUA_4G08520)-RELATED"/>
    <property type="match status" value="1"/>
</dbReference>
<keyword evidence="4" id="KW-1185">Reference proteome</keyword>
<keyword evidence="1" id="KW-1133">Transmembrane helix</keyword>
<dbReference type="Pfam" id="PF01757">
    <property type="entry name" value="Acyl_transf_3"/>
    <property type="match status" value="1"/>
</dbReference>
<dbReference type="RefSeq" id="WP_344851001.1">
    <property type="nucleotide sequence ID" value="NZ_BAABBY010000004.1"/>
</dbReference>
<proteinExistence type="predicted"/>
<sequence>MKQINNLTKVITAENKTNLLATKQHFEILDGLRGVAAIIVVIYHFMEIAITDYNKNFLSHGFLAVDFFFCLSGFVIAYAYDNRAPHIGLIQFFKLRLIRLHPLVVIGSVLGLLTFLFDPYSDFYTIYGFGKTALLFLASAFLIPYPVMPERYTNLFCLNAPAWSLFWEYIANIFYILVLYKLNKKVLIVLAFVGAAWLVYIGVKVPNGNLGGGWGGQNFWDGGARVLYSFSAGMLVYRFNWIIKNKLGFLGVSLLLLAAFLFPYADRYNWITEPIIVLFYFPFLVALGAGAALNPASKNICRLSGEISYPMYMTHYPFVWVFLTYVAVVKPAMSTLWIVIPVSVSVLIVLAYIIMKFVDIPLRKYLKARFLM</sequence>
<dbReference type="InterPro" id="IPR050879">
    <property type="entry name" value="Acyltransferase_3"/>
</dbReference>